<protein>
    <recommendedName>
        <fullName evidence="3">DUF559 domain-containing protein</fullName>
    </recommendedName>
</protein>
<name>A0AAD1MSQ7_9MYCO</name>
<dbReference type="Proteomes" id="UP000466607">
    <property type="component" value="Chromosome"/>
</dbReference>
<dbReference type="InterPro" id="IPR011335">
    <property type="entry name" value="Restrct_endonuc-II-like"/>
</dbReference>
<sequence length="202" mass="22620">MPGHRGVAVRVRRRDTGVIHVLDPGRRVRPTVGLGVHQRVGAPLQRPRALATLDAAVHSTWCDTGDLERAVDEQRGRRGIVAVRDLLPHVDGRAESAMESEARLVMIDYGLPKPLLQHEIRGPGGVVWRVDFAWPDQCVVAEYESVDWHVGRLEMIRDRTRLAGIQELGWTVIPMVVDDIRRHPARLGQRIAHHLSVARLTG</sequence>
<keyword evidence="2" id="KW-1185">Reference proteome</keyword>
<reference evidence="1 2" key="1">
    <citation type="journal article" date="2019" name="Emerg. Microbes Infect.">
        <title>Comprehensive subspecies identification of 175 nontuberculous mycobacteria species based on 7547 genomic profiles.</title>
        <authorList>
            <person name="Matsumoto Y."/>
            <person name="Kinjo T."/>
            <person name="Motooka D."/>
            <person name="Nabeya D."/>
            <person name="Jung N."/>
            <person name="Uechi K."/>
            <person name="Horii T."/>
            <person name="Iida T."/>
            <person name="Fujita J."/>
            <person name="Nakamura S."/>
        </authorList>
    </citation>
    <scope>NUCLEOTIDE SEQUENCE [LARGE SCALE GENOMIC DNA]</scope>
    <source>
        <strain evidence="1 2">JCM 17423</strain>
    </source>
</reference>
<evidence type="ECO:0008006" key="3">
    <source>
        <dbReference type="Google" id="ProtNLM"/>
    </source>
</evidence>
<proteinExistence type="predicted"/>
<gene>
    <name evidence="1" type="ORF">MLIT_30060</name>
</gene>
<dbReference type="SUPFAM" id="SSF52980">
    <property type="entry name" value="Restriction endonuclease-like"/>
    <property type="match status" value="1"/>
</dbReference>
<organism evidence="1 2">
    <name type="scientific">Mycolicibacterium litorale</name>
    <dbReference type="NCBI Taxonomy" id="758802"/>
    <lineage>
        <taxon>Bacteria</taxon>
        <taxon>Bacillati</taxon>
        <taxon>Actinomycetota</taxon>
        <taxon>Actinomycetes</taxon>
        <taxon>Mycobacteriales</taxon>
        <taxon>Mycobacteriaceae</taxon>
        <taxon>Mycolicibacterium</taxon>
    </lineage>
</organism>
<dbReference type="AlphaFoldDB" id="A0AAD1MSQ7"/>
<evidence type="ECO:0000313" key="2">
    <source>
        <dbReference type="Proteomes" id="UP000466607"/>
    </source>
</evidence>
<dbReference type="EMBL" id="AP022586">
    <property type="protein sequence ID" value="BBY17414.1"/>
    <property type="molecule type" value="Genomic_DNA"/>
</dbReference>
<accession>A0AAD1MSQ7</accession>
<evidence type="ECO:0000313" key="1">
    <source>
        <dbReference type="EMBL" id="BBY17414.1"/>
    </source>
</evidence>